<evidence type="ECO:0000313" key="2">
    <source>
        <dbReference type="WBParaSite" id="JU765_v2.g7741.t1"/>
    </source>
</evidence>
<organism evidence="1 2">
    <name type="scientific">Panagrolaimus sp. JU765</name>
    <dbReference type="NCBI Taxonomy" id="591449"/>
    <lineage>
        <taxon>Eukaryota</taxon>
        <taxon>Metazoa</taxon>
        <taxon>Ecdysozoa</taxon>
        <taxon>Nematoda</taxon>
        <taxon>Chromadorea</taxon>
        <taxon>Rhabditida</taxon>
        <taxon>Tylenchina</taxon>
        <taxon>Panagrolaimomorpha</taxon>
        <taxon>Panagrolaimoidea</taxon>
        <taxon>Panagrolaimidae</taxon>
        <taxon>Panagrolaimus</taxon>
    </lineage>
</organism>
<protein>
    <submittedName>
        <fullName evidence="2">Uncharacterized protein</fullName>
    </submittedName>
</protein>
<dbReference type="WBParaSite" id="JU765_v2.g7741.t1">
    <property type="protein sequence ID" value="JU765_v2.g7741.t1"/>
    <property type="gene ID" value="JU765_v2.g7741"/>
</dbReference>
<proteinExistence type="predicted"/>
<sequence length="132" mass="16044">MEENLEKIRLTTNIWSEFEHDRSEFVIKFPYLFQDERAQPPVEELRIIMFCFKYESFQRLVVSRTKDSEKCLFIGVKYPPKIFSVYKRKLPNKKEKWSSSRRTTWGRKEESGVRRRNIADATTIMLTFDEYK</sequence>
<accession>A0AC34RKC7</accession>
<dbReference type="Proteomes" id="UP000887576">
    <property type="component" value="Unplaced"/>
</dbReference>
<name>A0AC34RKC7_9BILA</name>
<reference evidence="2" key="1">
    <citation type="submission" date="2022-11" db="UniProtKB">
        <authorList>
            <consortium name="WormBaseParasite"/>
        </authorList>
    </citation>
    <scope>IDENTIFICATION</scope>
</reference>
<evidence type="ECO:0000313" key="1">
    <source>
        <dbReference type="Proteomes" id="UP000887576"/>
    </source>
</evidence>